<sequence>MNTSHGRIVRSKTVVITLAALALTTALIAALIYKHAASRDISADPPQSVIPSPDVPVGDGFGTPVTDVYGRRVDIPAAAAGRPLPQTASPVSELDPLWLSAPPLGTTGRGGWQRVYGVSVPFSTSDGPTHISNGMAAGFAHTPRGAALAAVYISHQLGARPADPAVVARVNYSPEDLNRYHERVAAGRLPMRQPEQITRWITAPDAYQIVSWSPDLCVLMIATRAKTGTPTQIQTWTAARYAAVWTGRDWNLLPGTEIGGTREITSILGWTPW</sequence>
<keyword evidence="3" id="KW-1185">Reference proteome</keyword>
<organism evidence="2 3">
    <name type="scientific">Nocardia panacis</name>
    <dbReference type="NCBI Taxonomy" id="2340916"/>
    <lineage>
        <taxon>Bacteria</taxon>
        <taxon>Bacillati</taxon>
        <taxon>Actinomycetota</taxon>
        <taxon>Actinomycetes</taxon>
        <taxon>Mycobacteriales</taxon>
        <taxon>Nocardiaceae</taxon>
        <taxon>Nocardia</taxon>
    </lineage>
</organism>
<dbReference type="AlphaFoldDB" id="A0A3A4KVY9"/>
<dbReference type="Proteomes" id="UP000266677">
    <property type="component" value="Unassembled WGS sequence"/>
</dbReference>
<proteinExistence type="predicted"/>
<dbReference type="RefSeq" id="WP_120039179.1">
    <property type="nucleotide sequence ID" value="NZ_QZFU01000015.1"/>
</dbReference>
<dbReference type="Pfam" id="PF26526">
    <property type="entry name" value="DUF8175"/>
    <property type="match status" value="1"/>
</dbReference>
<dbReference type="EMBL" id="QZFU01000015">
    <property type="protein sequence ID" value="RJO77654.1"/>
    <property type="molecule type" value="Genomic_DNA"/>
</dbReference>
<dbReference type="OrthoDB" id="4428031at2"/>
<feature type="domain" description="DUF8175" evidence="1">
    <location>
        <begin position="75"/>
        <end position="272"/>
    </location>
</feature>
<evidence type="ECO:0000313" key="2">
    <source>
        <dbReference type="EMBL" id="RJO77654.1"/>
    </source>
</evidence>
<comment type="caution">
    <text evidence="2">The sequence shown here is derived from an EMBL/GenBank/DDBJ whole genome shotgun (WGS) entry which is preliminary data.</text>
</comment>
<evidence type="ECO:0000259" key="1">
    <source>
        <dbReference type="Pfam" id="PF26526"/>
    </source>
</evidence>
<protein>
    <recommendedName>
        <fullName evidence="1">DUF8175 domain-containing protein</fullName>
    </recommendedName>
</protein>
<accession>A0A3A4KVY9</accession>
<reference evidence="2 3" key="1">
    <citation type="submission" date="2018-09" db="EMBL/GenBank/DDBJ databases">
        <title>YIM PH21274 draft genome.</title>
        <authorList>
            <person name="Miao C."/>
        </authorList>
    </citation>
    <scope>NUCLEOTIDE SEQUENCE [LARGE SCALE GENOMIC DNA]</scope>
    <source>
        <strain evidence="2 3">YIM PH 21724</strain>
    </source>
</reference>
<evidence type="ECO:0000313" key="3">
    <source>
        <dbReference type="Proteomes" id="UP000266677"/>
    </source>
</evidence>
<name>A0A3A4KVY9_9NOCA</name>
<gene>
    <name evidence="2" type="ORF">D5S18_07930</name>
</gene>
<dbReference type="InterPro" id="IPR058488">
    <property type="entry name" value="DUF8175"/>
</dbReference>